<feature type="region of interest" description="Disordered" evidence="2">
    <location>
        <begin position="220"/>
        <end position="241"/>
    </location>
</feature>
<dbReference type="PROSITE" id="PS50048">
    <property type="entry name" value="ZN2_CY6_FUNGAL_2"/>
    <property type="match status" value="1"/>
</dbReference>
<name>A0A8H4W1U8_9HELO</name>
<gene>
    <name evidence="4" type="ORF">G7Y89_g7661</name>
</gene>
<organism evidence="4 5">
    <name type="scientific">Cudoniella acicularis</name>
    <dbReference type="NCBI Taxonomy" id="354080"/>
    <lineage>
        <taxon>Eukaryota</taxon>
        <taxon>Fungi</taxon>
        <taxon>Dikarya</taxon>
        <taxon>Ascomycota</taxon>
        <taxon>Pezizomycotina</taxon>
        <taxon>Leotiomycetes</taxon>
        <taxon>Helotiales</taxon>
        <taxon>Tricladiaceae</taxon>
        <taxon>Cudoniella</taxon>
    </lineage>
</organism>
<keyword evidence="1" id="KW-0539">Nucleus</keyword>
<evidence type="ECO:0000313" key="5">
    <source>
        <dbReference type="Proteomes" id="UP000566819"/>
    </source>
</evidence>
<dbReference type="InterPro" id="IPR036864">
    <property type="entry name" value="Zn2-C6_fun-type_DNA-bd_sf"/>
</dbReference>
<dbReference type="Pfam" id="PF00172">
    <property type="entry name" value="Zn_clus"/>
    <property type="match status" value="1"/>
</dbReference>
<reference evidence="4 5" key="1">
    <citation type="submission" date="2020-03" db="EMBL/GenBank/DDBJ databases">
        <title>Draft Genome Sequence of Cudoniella acicularis.</title>
        <authorList>
            <person name="Buettner E."/>
            <person name="Kellner H."/>
        </authorList>
    </citation>
    <scope>NUCLEOTIDE SEQUENCE [LARGE SCALE GENOMIC DNA]</scope>
    <source>
        <strain evidence="4 5">DSM 108380</strain>
    </source>
</reference>
<feature type="region of interest" description="Disordered" evidence="2">
    <location>
        <begin position="140"/>
        <end position="169"/>
    </location>
</feature>
<dbReference type="EMBL" id="JAAMPI010000546">
    <property type="protein sequence ID" value="KAF4630476.1"/>
    <property type="molecule type" value="Genomic_DNA"/>
</dbReference>
<feature type="compositionally biased region" description="Basic and acidic residues" evidence="2">
    <location>
        <begin position="140"/>
        <end position="149"/>
    </location>
</feature>
<evidence type="ECO:0000256" key="2">
    <source>
        <dbReference type="SAM" id="MobiDB-lite"/>
    </source>
</evidence>
<feature type="compositionally biased region" description="Basic and acidic residues" evidence="2">
    <location>
        <begin position="156"/>
        <end position="169"/>
    </location>
</feature>
<feature type="domain" description="Zn(2)-C6 fungal-type" evidence="3">
    <location>
        <begin position="297"/>
        <end position="327"/>
    </location>
</feature>
<dbReference type="InterPro" id="IPR053157">
    <property type="entry name" value="Sterol_Uptake_Regulator"/>
</dbReference>
<evidence type="ECO:0000256" key="1">
    <source>
        <dbReference type="ARBA" id="ARBA00023242"/>
    </source>
</evidence>
<accession>A0A8H4W1U8</accession>
<dbReference type="PROSITE" id="PS00463">
    <property type="entry name" value="ZN2_CY6_FUNGAL_1"/>
    <property type="match status" value="1"/>
</dbReference>
<dbReference type="SUPFAM" id="SSF57701">
    <property type="entry name" value="Zn2/Cys6 DNA-binding domain"/>
    <property type="match status" value="1"/>
</dbReference>
<evidence type="ECO:0000259" key="3">
    <source>
        <dbReference type="PROSITE" id="PS50048"/>
    </source>
</evidence>
<dbReference type="SMART" id="SM00066">
    <property type="entry name" value="GAL4"/>
    <property type="match status" value="1"/>
</dbReference>
<dbReference type="OrthoDB" id="5229455at2759"/>
<protein>
    <recommendedName>
        <fullName evidence="3">Zn(2)-C6 fungal-type domain-containing protein</fullName>
    </recommendedName>
</protein>
<dbReference type="InterPro" id="IPR001138">
    <property type="entry name" value="Zn2Cys6_DnaBD"/>
</dbReference>
<dbReference type="GO" id="GO:0008270">
    <property type="term" value="F:zinc ion binding"/>
    <property type="evidence" value="ECO:0007669"/>
    <property type="project" value="InterPro"/>
</dbReference>
<evidence type="ECO:0000313" key="4">
    <source>
        <dbReference type="EMBL" id="KAF4630476.1"/>
    </source>
</evidence>
<keyword evidence="5" id="KW-1185">Reference proteome</keyword>
<dbReference type="Proteomes" id="UP000566819">
    <property type="component" value="Unassembled WGS sequence"/>
</dbReference>
<dbReference type="CDD" id="cd00067">
    <property type="entry name" value="GAL4"/>
    <property type="match status" value="1"/>
</dbReference>
<dbReference type="Gene3D" id="4.10.240.10">
    <property type="entry name" value="Zn(2)-C6 fungal-type DNA-binding domain"/>
    <property type="match status" value="1"/>
</dbReference>
<dbReference type="GO" id="GO:0001228">
    <property type="term" value="F:DNA-binding transcription activator activity, RNA polymerase II-specific"/>
    <property type="evidence" value="ECO:0007669"/>
    <property type="project" value="TreeGrafter"/>
</dbReference>
<dbReference type="AlphaFoldDB" id="A0A8H4W1U8"/>
<dbReference type="PANTHER" id="PTHR47784:SF7">
    <property type="entry name" value="ZN(II)2CYS6 TRANSCRIPTION FACTOR (EUROFUNG)"/>
    <property type="match status" value="1"/>
</dbReference>
<proteinExistence type="predicted"/>
<sequence>MSPSAFKQQVTQLISELTRCFELCDAIRANRRLGSTHEALDSLQYGLKESAHGIQLEFNALRKVIGSRMDLGDETARNSMNRAIREVQTSIQARLFDIAYRKRDRETHDPELPGFRDLLRKVERIEDTASDTLEDLGQRFESEKQEAAKPKPQPQPKKEAPKPKPKTDEAIISLKELDYLINHMKNSWVEKSVAGKSLYVNVFDDKKTQWEKPEGFIKALPRQPKPARTPTWEQQQPRRPVREEFWDSPTLASLNSTSPNNNRNELPLEIQQTNNEAYTANPTKKPGRRGHKKSRRGCFNCKRARIKCKENRPSCDYCAHRDLICEWPDVVRESQPQVRTVIRKAQSPVRAYAQIPMGIQHQIPVFNMQDFRLFNYFIEKAYPHHPIESDWIWTHDIPNIAADHDYLLHSMLALAGSELADKASNPSTQHQLACTAISHRVQAITSLNASLAQGITRVEQGNAMIATCFSLLFQSVLIDDGLAEYMSFIRGTVAVGMQMSIKGLTILFDKLFEDKEMEVLEPLLLKAPLLEPVLVKRALRSLERIEPLCQTRLEREIYGMLLSTTRALITSSRDGTYSPLPP</sequence>
<comment type="caution">
    <text evidence="4">The sequence shown here is derived from an EMBL/GenBank/DDBJ whole genome shotgun (WGS) entry which is preliminary data.</text>
</comment>
<dbReference type="PANTHER" id="PTHR47784">
    <property type="entry name" value="STEROL UPTAKE CONTROL PROTEIN 2"/>
    <property type="match status" value="1"/>
</dbReference>